<evidence type="ECO:0000259" key="7">
    <source>
        <dbReference type="Pfam" id="PF06813"/>
    </source>
</evidence>
<feature type="transmembrane region" description="Helical" evidence="6">
    <location>
        <begin position="137"/>
        <end position="158"/>
    </location>
</feature>
<evidence type="ECO:0000256" key="2">
    <source>
        <dbReference type="ARBA" id="ARBA00022692"/>
    </source>
</evidence>
<dbReference type="AlphaFoldDB" id="A0A9D4ZJV0"/>
<feature type="transmembrane region" description="Helical" evidence="6">
    <location>
        <begin position="107"/>
        <end position="125"/>
    </location>
</feature>
<comment type="caution">
    <text evidence="9">The sequence shown here is derived from an EMBL/GenBank/DDBJ whole genome shotgun (WGS) entry which is preliminary data.</text>
</comment>
<protein>
    <recommendedName>
        <fullName evidence="11">Nodulin-like domain-containing protein</fullName>
    </recommendedName>
</protein>
<name>A0A9D4ZJV0_ADICA</name>
<evidence type="ECO:0000256" key="3">
    <source>
        <dbReference type="ARBA" id="ARBA00022989"/>
    </source>
</evidence>
<dbReference type="Pfam" id="PF23262">
    <property type="entry name" value="NFD4_C"/>
    <property type="match status" value="1"/>
</dbReference>
<evidence type="ECO:0000256" key="4">
    <source>
        <dbReference type="ARBA" id="ARBA00023136"/>
    </source>
</evidence>
<dbReference type="PANTHER" id="PTHR21576">
    <property type="entry name" value="UNCHARACTERIZED NODULIN-LIKE PROTEIN"/>
    <property type="match status" value="1"/>
</dbReference>
<comment type="subcellular location">
    <subcellularLocation>
        <location evidence="1">Membrane</location>
        <topology evidence="1">Multi-pass membrane protein</topology>
    </subcellularLocation>
</comment>
<evidence type="ECO:0000256" key="1">
    <source>
        <dbReference type="ARBA" id="ARBA00004141"/>
    </source>
</evidence>
<dbReference type="InterPro" id="IPR010658">
    <property type="entry name" value="Nodulin-like"/>
</dbReference>
<feature type="transmembrane region" description="Helical" evidence="6">
    <location>
        <begin position="395"/>
        <end position="423"/>
    </location>
</feature>
<evidence type="ECO:0000256" key="6">
    <source>
        <dbReference type="SAM" id="Phobius"/>
    </source>
</evidence>
<reference evidence="9" key="1">
    <citation type="submission" date="2021-01" db="EMBL/GenBank/DDBJ databases">
        <title>Adiantum capillus-veneris genome.</title>
        <authorList>
            <person name="Fang Y."/>
            <person name="Liao Q."/>
        </authorList>
    </citation>
    <scope>NUCLEOTIDE SEQUENCE</scope>
    <source>
        <strain evidence="9">H3</strain>
        <tissue evidence="9">Leaf</tissue>
    </source>
</reference>
<dbReference type="SUPFAM" id="SSF103473">
    <property type="entry name" value="MFS general substrate transporter"/>
    <property type="match status" value="2"/>
</dbReference>
<dbReference type="GO" id="GO:0016020">
    <property type="term" value="C:membrane"/>
    <property type="evidence" value="ECO:0007669"/>
    <property type="project" value="UniProtKB-SubCell"/>
</dbReference>
<feature type="region of interest" description="Disordered" evidence="5">
    <location>
        <begin position="171"/>
        <end position="191"/>
    </location>
</feature>
<feature type="transmembrane region" description="Helical" evidence="6">
    <location>
        <begin position="34"/>
        <end position="57"/>
    </location>
</feature>
<evidence type="ECO:0000313" key="10">
    <source>
        <dbReference type="Proteomes" id="UP000886520"/>
    </source>
</evidence>
<feature type="region of interest" description="Disordered" evidence="5">
    <location>
        <begin position="523"/>
        <end position="555"/>
    </location>
</feature>
<feature type="transmembrane region" description="Helical" evidence="6">
    <location>
        <begin position="288"/>
        <end position="310"/>
    </location>
</feature>
<dbReference type="InterPro" id="IPR056555">
    <property type="entry name" value="NFD4_C"/>
</dbReference>
<evidence type="ECO:0008006" key="11">
    <source>
        <dbReference type="Google" id="ProtNLM"/>
    </source>
</evidence>
<keyword evidence="10" id="KW-1185">Reference proteome</keyword>
<keyword evidence="4 6" id="KW-0472">Membrane</keyword>
<dbReference type="EMBL" id="JABFUD020000006">
    <property type="protein sequence ID" value="KAI5078263.1"/>
    <property type="molecule type" value="Genomic_DNA"/>
</dbReference>
<accession>A0A9D4ZJV0</accession>
<dbReference type="PANTHER" id="PTHR21576:SF154">
    <property type="entry name" value="OS04G0502800 PROTEIN"/>
    <property type="match status" value="1"/>
</dbReference>
<feature type="domain" description="Nodulin-like" evidence="7">
    <location>
        <begin position="1"/>
        <end position="154"/>
    </location>
</feature>
<organism evidence="9 10">
    <name type="scientific">Adiantum capillus-veneris</name>
    <name type="common">Maidenhair fern</name>
    <dbReference type="NCBI Taxonomy" id="13818"/>
    <lineage>
        <taxon>Eukaryota</taxon>
        <taxon>Viridiplantae</taxon>
        <taxon>Streptophyta</taxon>
        <taxon>Embryophyta</taxon>
        <taxon>Tracheophyta</taxon>
        <taxon>Polypodiopsida</taxon>
        <taxon>Polypodiidae</taxon>
        <taxon>Polypodiales</taxon>
        <taxon>Pteridineae</taxon>
        <taxon>Pteridaceae</taxon>
        <taxon>Vittarioideae</taxon>
        <taxon>Adiantum</taxon>
    </lineage>
</organism>
<dbReference type="InterPro" id="IPR036259">
    <property type="entry name" value="MFS_trans_sf"/>
</dbReference>
<feature type="domain" description="NFD4 C-terminal" evidence="8">
    <location>
        <begin position="244"/>
        <end position="375"/>
    </location>
</feature>
<keyword evidence="3 6" id="KW-1133">Transmembrane helix</keyword>
<dbReference type="Pfam" id="PF06813">
    <property type="entry name" value="Nodulin-like"/>
    <property type="match status" value="1"/>
</dbReference>
<dbReference type="Proteomes" id="UP000886520">
    <property type="component" value="Chromosome 6"/>
</dbReference>
<dbReference type="OrthoDB" id="410267at2759"/>
<evidence type="ECO:0000313" key="9">
    <source>
        <dbReference type="EMBL" id="KAI5078263.1"/>
    </source>
</evidence>
<gene>
    <name evidence="9" type="ORF">GOP47_0005934</name>
</gene>
<evidence type="ECO:0000256" key="5">
    <source>
        <dbReference type="SAM" id="MobiDB-lite"/>
    </source>
</evidence>
<feature type="transmembrane region" description="Helical" evidence="6">
    <location>
        <begin position="255"/>
        <end position="273"/>
    </location>
</feature>
<proteinExistence type="predicted"/>
<feature type="transmembrane region" description="Helical" evidence="6">
    <location>
        <begin position="63"/>
        <end position="86"/>
    </location>
</feature>
<keyword evidence="2 6" id="KW-0812">Transmembrane</keyword>
<evidence type="ECO:0000259" key="8">
    <source>
        <dbReference type="Pfam" id="PF23262"/>
    </source>
</evidence>
<feature type="transmembrane region" description="Helical" evidence="6">
    <location>
        <begin position="322"/>
        <end position="343"/>
    </location>
</feature>
<sequence>MCIAIFVGGNSTTWFNTAVLVTCMRNFPKSRGTIVGFLKGFVGLSGAIFMQIFFSLLDKNAVHLLLFLAVGPTLLCLLCMGFIRPVKTSPAGASYAEVEEEQKQFRIIYIICIALAIYLFVAAFLDQFVTNQSVSLIVVIVMFLFLVAPSFVPMKALMRVLVSKEVRKNNASTDDPLRQPSEISGEKKSTVHDERAALEEADNKVNLRGPRVLEVEEEDAEVLLALGEGAVKRKKRRPRRGEDFKLKQALIKADYWLLFLTFFCGVGSAITAMDNLSQLGQAQGYTDVSIFVLLSCIWGFLGRLGGGFLSEHFIRSTATPRSFWIGAAQALMIVAHLLFAFALPLTLYPAASIVGLCQGIQIAVTVPTISEIFGNLYDYEVFKEYGTASTDVSCTGAHCFCLTFLIMAAVCLVGVVVSIILTVRLKPVYVTLYGNPDQTNASYSSLPSGASYTSLPFENNSLKASFRARKTGMYASAFSGCMNRGSMRCQPTNFPVPIAMEKSNRKIARSKISLDRVLEEKGAGAEDVARSFPSSSAENHKDQNLQISGEPVGTI</sequence>